<evidence type="ECO:0000259" key="1">
    <source>
        <dbReference type="Pfam" id="PF00498"/>
    </source>
</evidence>
<dbReference type="Proteomes" id="UP000029629">
    <property type="component" value="Unassembled WGS sequence"/>
</dbReference>
<comment type="caution">
    <text evidence="2">The sequence shown here is derived from an EMBL/GenBank/DDBJ whole genome shotgun (WGS) entry which is preliminary data.</text>
</comment>
<evidence type="ECO:0000313" key="3">
    <source>
        <dbReference type="Proteomes" id="UP000029629"/>
    </source>
</evidence>
<dbReference type="AlphaFoldDB" id="A0A095ZAG3"/>
<dbReference type="InterPro" id="IPR000253">
    <property type="entry name" value="FHA_dom"/>
</dbReference>
<gene>
    <name evidence="2" type="ORF">HMPREF2130_02660</name>
</gene>
<dbReference type="eggNOG" id="COG3170">
    <property type="taxonomic scope" value="Bacteria"/>
</dbReference>
<dbReference type="OrthoDB" id="273564at2"/>
<name>A0A095ZAG3_9BURK</name>
<proteinExistence type="predicted"/>
<sequence length="325" mass="34967">MKITVHNQSKSFERSFDLVSPGLTIGRSPENHIALADPSLSISLFQAAITIDDAAQISIRNLALTPILVGNHSLKVGETMVLKSDSEFSCGDFYFNISVTESNSLAPQVPPAQQATQRPLKAPTVMPMPGTVEMPTATHHPSPNPVAVAPLAEIINLSPQQPASEQNTVVEPLVEATTELRSDIEPSPTPFTELGTATQLASESAADNSASIFDSLFDGAGVVPVGASDINYDIHPFDMTSGTVRNSHDPLAELQGIALDDNLSKDPLERLSRDGIEHQKNDILQDQRPSTLLHANEQELTSNHATLDHLDTILLELAQQKRLGK</sequence>
<feature type="domain" description="FHA" evidence="1">
    <location>
        <begin position="24"/>
        <end position="89"/>
    </location>
</feature>
<dbReference type="SUPFAM" id="SSF49879">
    <property type="entry name" value="SMAD/FHA domain"/>
    <property type="match status" value="1"/>
</dbReference>
<dbReference type="InterPro" id="IPR008984">
    <property type="entry name" value="SMAD_FHA_dom_sf"/>
</dbReference>
<organism evidence="2 3">
    <name type="scientific">Oligella urethralis DNF00040</name>
    <dbReference type="NCBI Taxonomy" id="1401065"/>
    <lineage>
        <taxon>Bacteria</taxon>
        <taxon>Pseudomonadati</taxon>
        <taxon>Pseudomonadota</taxon>
        <taxon>Betaproteobacteria</taxon>
        <taxon>Burkholderiales</taxon>
        <taxon>Alcaligenaceae</taxon>
        <taxon>Oligella</taxon>
    </lineage>
</organism>
<evidence type="ECO:0000313" key="2">
    <source>
        <dbReference type="EMBL" id="KGF31658.1"/>
    </source>
</evidence>
<dbReference type="Gene3D" id="2.60.200.20">
    <property type="match status" value="1"/>
</dbReference>
<accession>A0A095ZAG3</accession>
<dbReference type="RefSeq" id="WP_036557826.1">
    <property type="nucleotide sequence ID" value="NZ_JRNI01000011.1"/>
</dbReference>
<keyword evidence="3" id="KW-1185">Reference proteome</keyword>
<dbReference type="CDD" id="cd00060">
    <property type="entry name" value="FHA"/>
    <property type="match status" value="1"/>
</dbReference>
<reference evidence="2 3" key="1">
    <citation type="submission" date="2014-07" db="EMBL/GenBank/DDBJ databases">
        <authorList>
            <person name="McCorrison J."/>
            <person name="Sanka R."/>
            <person name="Torralba M."/>
            <person name="Gillis M."/>
            <person name="Haft D.H."/>
            <person name="Methe B."/>
            <person name="Sutton G."/>
            <person name="Nelson K.E."/>
        </authorList>
    </citation>
    <scope>NUCLEOTIDE SEQUENCE [LARGE SCALE GENOMIC DNA]</scope>
    <source>
        <strain evidence="2 3">DNF00040</strain>
    </source>
</reference>
<dbReference type="Pfam" id="PF00498">
    <property type="entry name" value="FHA"/>
    <property type="match status" value="1"/>
</dbReference>
<protein>
    <recommendedName>
        <fullName evidence="1">FHA domain-containing protein</fullName>
    </recommendedName>
</protein>
<dbReference type="EMBL" id="JRNI01000011">
    <property type="protein sequence ID" value="KGF31658.1"/>
    <property type="molecule type" value="Genomic_DNA"/>
</dbReference>